<dbReference type="GeneID" id="20530649"/>
<dbReference type="SFLD" id="SFLDS00005">
    <property type="entry name" value="Isoprenoid_Synthase_Type_I"/>
    <property type="match status" value="1"/>
</dbReference>
<dbReference type="Pfam" id="PF00494">
    <property type="entry name" value="SQS_PSY"/>
    <property type="match status" value="1"/>
</dbReference>
<dbReference type="OrthoDB" id="431150at2759"/>
<dbReference type="GO" id="GO:0005789">
    <property type="term" value="C:endoplasmic reticulum membrane"/>
    <property type="evidence" value="ECO:0007669"/>
    <property type="project" value="TreeGrafter"/>
</dbReference>
<gene>
    <name evidence="6" type="ORF">H696_05924</name>
</gene>
<dbReference type="InterPro" id="IPR033904">
    <property type="entry name" value="Trans_IPPS_HH"/>
</dbReference>
<keyword evidence="5" id="KW-0812">Transmembrane</keyword>
<comment type="catalytic activity">
    <reaction evidence="5">
        <text>2 (2E,6E)-farnesyl diphosphate + NADPH + H(+) = squalene + 2 diphosphate + NADP(+)</text>
        <dbReference type="Rhea" id="RHEA:32295"/>
        <dbReference type="ChEBI" id="CHEBI:15378"/>
        <dbReference type="ChEBI" id="CHEBI:15440"/>
        <dbReference type="ChEBI" id="CHEBI:33019"/>
        <dbReference type="ChEBI" id="CHEBI:57783"/>
        <dbReference type="ChEBI" id="CHEBI:58349"/>
        <dbReference type="ChEBI" id="CHEBI:175763"/>
        <dbReference type="EC" id="2.5.1.21"/>
    </reaction>
</comment>
<dbReference type="PANTHER" id="PTHR11626">
    <property type="entry name" value="FARNESYL-DIPHOSPHATE FARNESYLTRANSFERASE"/>
    <property type="match status" value="1"/>
</dbReference>
<dbReference type="STRING" id="691883.A0A058Z291"/>
<comment type="catalytic activity">
    <reaction evidence="5">
        <text>2 (2E,6E)-farnesyl diphosphate + NADH + H(+) = squalene + 2 diphosphate + NAD(+)</text>
        <dbReference type="Rhea" id="RHEA:32299"/>
        <dbReference type="ChEBI" id="CHEBI:15378"/>
        <dbReference type="ChEBI" id="CHEBI:15440"/>
        <dbReference type="ChEBI" id="CHEBI:33019"/>
        <dbReference type="ChEBI" id="CHEBI:57540"/>
        <dbReference type="ChEBI" id="CHEBI:57945"/>
        <dbReference type="ChEBI" id="CHEBI:175763"/>
        <dbReference type="EC" id="2.5.1.21"/>
    </reaction>
</comment>
<dbReference type="NCBIfam" id="TIGR01559">
    <property type="entry name" value="squal_synth"/>
    <property type="match status" value="1"/>
</dbReference>
<evidence type="ECO:0000256" key="1">
    <source>
        <dbReference type="ARBA" id="ARBA00001946"/>
    </source>
</evidence>
<proteinExistence type="inferred from homology"/>
<comment type="cofactor">
    <cofactor evidence="1 5">
        <name>Mg(2+)</name>
        <dbReference type="ChEBI" id="CHEBI:18420"/>
    </cofactor>
</comment>
<evidence type="ECO:0000313" key="6">
    <source>
        <dbReference type="EMBL" id="KCV67637.1"/>
    </source>
</evidence>
<dbReference type="OMA" id="GEACQLM"/>
<dbReference type="GO" id="GO:0055056">
    <property type="term" value="F:D-glucose transmembrane transporter activity"/>
    <property type="evidence" value="ECO:0007669"/>
    <property type="project" value="UniProtKB-UniRule"/>
</dbReference>
<dbReference type="Gene3D" id="1.10.600.10">
    <property type="entry name" value="Farnesyl Diphosphate Synthase"/>
    <property type="match status" value="1"/>
</dbReference>
<dbReference type="SFLD" id="SFLDG01018">
    <property type="entry name" value="Squalene/Phytoene_Synthase_Lik"/>
    <property type="match status" value="1"/>
</dbReference>
<organism evidence="6">
    <name type="scientific">Fonticula alba</name>
    <name type="common">Slime mold</name>
    <dbReference type="NCBI Taxonomy" id="691883"/>
    <lineage>
        <taxon>Eukaryota</taxon>
        <taxon>Rotosphaerida</taxon>
        <taxon>Fonticulaceae</taxon>
        <taxon>Fonticula</taxon>
    </lineage>
</organism>
<dbReference type="SUPFAM" id="SSF48576">
    <property type="entry name" value="Terpenoid synthases"/>
    <property type="match status" value="1"/>
</dbReference>
<dbReference type="PROSITE" id="PS01044">
    <property type="entry name" value="SQUALEN_PHYTOEN_SYN_1"/>
    <property type="match status" value="1"/>
</dbReference>
<comment type="similarity">
    <text evidence="2 5">Belongs to the phytoene/squalene synthase family.</text>
</comment>
<dbReference type="GO" id="GO:0006695">
    <property type="term" value="P:cholesterol biosynthetic process"/>
    <property type="evidence" value="ECO:0007669"/>
    <property type="project" value="TreeGrafter"/>
</dbReference>
<dbReference type="InterPro" id="IPR002060">
    <property type="entry name" value="Squ/phyt_synthse"/>
</dbReference>
<accession>A0A058Z291</accession>
<dbReference type="GO" id="GO:0045338">
    <property type="term" value="P:farnesyl diphosphate metabolic process"/>
    <property type="evidence" value="ECO:0007669"/>
    <property type="project" value="InterPro"/>
</dbReference>
<reference evidence="6" key="1">
    <citation type="submission" date="2013-04" db="EMBL/GenBank/DDBJ databases">
        <title>The Genome Sequence of Fonticula alba ATCC 38817.</title>
        <authorList>
            <consortium name="The Broad Institute Genomics Platform"/>
            <person name="Russ C."/>
            <person name="Cuomo C."/>
            <person name="Burger G."/>
            <person name="Gray M.W."/>
            <person name="Holland P.W.H."/>
            <person name="King N."/>
            <person name="Lang F.B.F."/>
            <person name="Roger A.J."/>
            <person name="Ruiz-Trillo I."/>
            <person name="Brown M."/>
            <person name="Walker B."/>
            <person name="Young S."/>
            <person name="Zeng Q."/>
            <person name="Gargeya S."/>
            <person name="Fitzgerald M."/>
            <person name="Haas B."/>
            <person name="Abouelleil A."/>
            <person name="Allen A.W."/>
            <person name="Alvarado L."/>
            <person name="Arachchi H.M."/>
            <person name="Berlin A.M."/>
            <person name="Chapman S.B."/>
            <person name="Gainer-Dewar J."/>
            <person name="Goldberg J."/>
            <person name="Griggs A."/>
            <person name="Gujja S."/>
            <person name="Hansen M."/>
            <person name="Howarth C."/>
            <person name="Imamovic A."/>
            <person name="Ireland A."/>
            <person name="Larimer J."/>
            <person name="McCowan C."/>
            <person name="Murphy C."/>
            <person name="Pearson M."/>
            <person name="Poon T.W."/>
            <person name="Priest M."/>
            <person name="Roberts A."/>
            <person name="Saif S."/>
            <person name="Shea T."/>
            <person name="Sisk P."/>
            <person name="Sykes S."/>
            <person name="Wortman J."/>
            <person name="Nusbaum C."/>
            <person name="Birren B."/>
        </authorList>
    </citation>
    <scope>NUCLEOTIDE SEQUENCE [LARGE SCALE GENOMIC DNA]</scope>
    <source>
        <strain evidence="6">ATCC 38817</strain>
    </source>
</reference>
<dbReference type="InterPro" id="IPR006449">
    <property type="entry name" value="Squal_synth-like"/>
</dbReference>
<comment type="function">
    <text evidence="5">Catalyzes the condensation of 2 farnesyl pyrophosphate (FPP) moieties to form squalene.</text>
</comment>
<dbReference type="FunFam" id="1.10.600.10:FF:000023">
    <property type="entry name" value="Squalene synthase"/>
    <property type="match status" value="1"/>
</dbReference>
<evidence type="ECO:0000256" key="3">
    <source>
        <dbReference type="ARBA" id="ARBA00012373"/>
    </source>
</evidence>
<dbReference type="RefSeq" id="XP_009497975.1">
    <property type="nucleotide sequence ID" value="XM_009499700.1"/>
</dbReference>
<keyword evidence="7" id="KW-1185">Reference proteome</keyword>
<dbReference type="InterPro" id="IPR044844">
    <property type="entry name" value="Trans_IPPS_euk-type"/>
</dbReference>
<evidence type="ECO:0000256" key="2">
    <source>
        <dbReference type="ARBA" id="ARBA00006251"/>
    </source>
</evidence>
<evidence type="ECO:0000313" key="7">
    <source>
        <dbReference type="Proteomes" id="UP000030693"/>
    </source>
</evidence>
<dbReference type="PANTHER" id="PTHR11626:SF2">
    <property type="entry name" value="SQUALENE SYNTHASE"/>
    <property type="match status" value="1"/>
</dbReference>
<keyword evidence="4 5" id="KW-0808">Transferase</keyword>
<sequence length="375" mass="42281">MLELTSRSFSSVIQQLEGSLRDAVCVFYLVLRGLDTIEDDPTLSVDRKIPLLRDFYNLIEKEGWTFTENGPDEKDRHLLVRFDNVIAFYRSLEMHYRNVISDITRDMGAGMAKFCNRSMQDVNSVAEWEEYCHYVAGLVGIGLTQLFVQSGLETALELNGDTRLSNSMGLFLQKVNIIRDYREDVDVNRVFWPREVWSLYAESIGDFRATQARNPARQCLNHLITDALKHVPDVFHYLSLLSNRSIFQFCAIPQVMAIATLALCYDNGQVFEQNVKIRKGLAVRMIIDSVDMASVERIFAQQLAILAAKIIPASADVPVHATKQALQKAIPLLKEHAPMVEAALKGERSAASQFSVLVRILALGALFLALFCVTQ</sequence>
<protein>
    <recommendedName>
        <fullName evidence="3 5">Squalene synthase</fullName>
        <shortName evidence="5">SQS</shortName>
        <shortName evidence="5">SS</shortName>
        <ecNumber evidence="3 5">2.5.1.21</ecNumber>
    </recommendedName>
</protein>
<dbReference type="CDD" id="cd00683">
    <property type="entry name" value="Trans_IPPS_HH"/>
    <property type="match status" value="1"/>
</dbReference>
<dbReference type="InterPro" id="IPR019845">
    <property type="entry name" value="Squalene/phytoene_synthase_CS"/>
</dbReference>
<dbReference type="GO" id="GO:0051996">
    <property type="term" value="F:squalene synthase [NAD(P)H] activity"/>
    <property type="evidence" value="ECO:0007669"/>
    <property type="project" value="UniProtKB-UniRule"/>
</dbReference>
<dbReference type="eggNOG" id="KOG1459">
    <property type="taxonomic scope" value="Eukaryota"/>
</dbReference>
<dbReference type="Proteomes" id="UP000030693">
    <property type="component" value="Unassembled WGS sequence"/>
</dbReference>
<dbReference type="PROSITE" id="PS01045">
    <property type="entry name" value="SQUALEN_PHYTOEN_SYN_2"/>
    <property type="match status" value="1"/>
</dbReference>
<comment type="pathway">
    <text evidence="5">Terpene metabolism; lanosterol biosynthesis; lanosterol from farnesyl diphosphate: step 1/3.</text>
</comment>
<keyword evidence="5" id="KW-1133">Transmembrane helix</keyword>
<feature type="transmembrane region" description="Helical" evidence="5">
    <location>
        <begin position="354"/>
        <end position="373"/>
    </location>
</feature>
<keyword evidence="5" id="KW-0472">Membrane</keyword>
<name>A0A058Z291_FONAL</name>
<evidence type="ECO:0000256" key="4">
    <source>
        <dbReference type="ARBA" id="ARBA00022679"/>
    </source>
</evidence>
<dbReference type="AlphaFoldDB" id="A0A058Z291"/>
<dbReference type="UniPathway" id="UPA00767">
    <property type="reaction ID" value="UER00751"/>
</dbReference>
<dbReference type="EMBL" id="KB932215">
    <property type="protein sequence ID" value="KCV67637.1"/>
    <property type="molecule type" value="Genomic_DNA"/>
</dbReference>
<evidence type="ECO:0000256" key="5">
    <source>
        <dbReference type="RuleBase" id="RU368088"/>
    </source>
</evidence>
<dbReference type="EC" id="2.5.1.21" evidence="3 5"/>
<dbReference type="InterPro" id="IPR008949">
    <property type="entry name" value="Isoprenoid_synthase_dom_sf"/>
</dbReference>